<dbReference type="AlphaFoldDB" id="A0A6J7D195"/>
<evidence type="ECO:0000313" key="2">
    <source>
        <dbReference type="EMBL" id="CAB4863931.1"/>
    </source>
</evidence>
<dbReference type="SUPFAM" id="SSF53756">
    <property type="entry name" value="UDP-Glycosyltransferase/glycogen phosphorylase"/>
    <property type="match status" value="1"/>
</dbReference>
<dbReference type="PANTHER" id="PTHR46401">
    <property type="entry name" value="GLYCOSYLTRANSFERASE WBBK-RELATED"/>
    <property type="match status" value="1"/>
</dbReference>
<evidence type="ECO:0000256" key="1">
    <source>
        <dbReference type="ARBA" id="ARBA00022679"/>
    </source>
</evidence>
<name>A0A6J7D195_9ZZZZ</name>
<dbReference type="Gene3D" id="3.40.50.2000">
    <property type="entry name" value="Glycogen Phosphorylase B"/>
    <property type="match status" value="1"/>
</dbReference>
<protein>
    <submittedName>
        <fullName evidence="2">Unannotated protein</fullName>
    </submittedName>
</protein>
<proteinExistence type="predicted"/>
<sequence>MKTVAISVDQLRRPQPGGIGTYVRGLLTGMQEHHGEWHVQEVGPPAIGTSRWGTVAEKLRGRYYAERWATSDVGVSALATVIHATTFTGPFGSPRPGLVRSVTLHDFVWRDQPESTTARGREFHESRFQLIRQRDDIRIFVTTPATAERVAAEGIDPSRIFEITLGLDRAREFSGDAASRLLAAHGITGPFTLCPGTIEPRKNLPRLIEAHRAARHRELGPLVFVGPQGWGGVTLEGAISLGPVDRGVLTGLLARAAVVAYVPLAEGWGLPPLEALNVGTRVVASSTVPSVQGRSDVVTVEALSVENIAEGLQRAIALPDDEATRSNRRSSVASLTWSSMAEQHIAGWQ</sequence>
<organism evidence="2">
    <name type="scientific">freshwater metagenome</name>
    <dbReference type="NCBI Taxonomy" id="449393"/>
    <lineage>
        <taxon>unclassified sequences</taxon>
        <taxon>metagenomes</taxon>
        <taxon>ecological metagenomes</taxon>
    </lineage>
</organism>
<dbReference type="EMBL" id="CAFBLN010000010">
    <property type="protein sequence ID" value="CAB4863931.1"/>
    <property type="molecule type" value="Genomic_DNA"/>
</dbReference>
<gene>
    <name evidence="2" type="ORF">UFOPK3381_00414</name>
</gene>
<keyword evidence="1" id="KW-0808">Transferase</keyword>
<reference evidence="2" key="1">
    <citation type="submission" date="2020-05" db="EMBL/GenBank/DDBJ databases">
        <authorList>
            <person name="Chiriac C."/>
            <person name="Salcher M."/>
            <person name="Ghai R."/>
            <person name="Kavagutti S V."/>
        </authorList>
    </citation>
    <scope>NUCLEOTIDE SEQUENCE</scope>
</reference>
<dbReference type="Pfam" id="PF13692">
    <property type="entry name" value="Glyco_trans_1_4"/>
    <property type="match status" value="1"/>
</dbReference>
<accession>A0A6J7D195</accession>
<dbReference type="PANTHER" id="PTHR46401:SF2">
    <property type="entry name" value="GLYCOSYLTRANSFERASE WBBK-RELATED"/>
    <property type="match status" value="1"/>
</dbReference>
<dbReference type="GO" id="GO:0009103">
    <property type="term" value="P:lipopolysaccharide biosynthetic process"/>
    <property type="evidence" value="ECO:0007669"/>
    <property type="project" value="TreeGrafter"/>
</dbReference>
<dbReference type="GO" id="GO:0016757">
    <property type="term" value="F:glycosyltransferase activity"/>
    <property type="evidence" value="ECO:0007669"/>
    <property type="project" value="TreeGrafter"/>
</dbReference>